<feature type="non-terminal residue" evidence="3">
    <location>
        <position position="1"/>
    </location>
</feature>
<evidence type="ECO:0000256" key="1">
    <source>
        <dbReference type="ARBA" id="ARBA00034923"/>
    </source>
</evidence>
<proteinExistence type="predicted"/>
<dbReference type="Proteomes" id="UP000183656">
    <property type="component" value="Unassembled WGS sequence"/>
</dbReference>
<dbReference type="Pfam" id="PF13245">
    <property type="entry name" value="AAA_19"/>
    <property type="match status" value="1"/>
</dbReference>
<keyword evidence="3" id="KW-0347">Helicase</keyword>
<sequence>SDPFTQKFGHARITAPTGLIRVQATAGSGKTQLALGLLRRSAEQGLRSAYVCFNRPLADHLRDIAPPVSRGVEIGTFHQLCWEQAGRPTADAIDFESMTSSYLAYASQQPADLDLLIIDEMQDMQAGWVDALVKRLKDAGQLYILDDPDQCLYPDRDAIELPDAVIVNSQENFRSPRRIVELINLLRLTNQPVVPCSPYQGEDPGIQTYQPGIRSLKTATLAAVENCQRKGFALTDIVILTWRGRERSELHGDMLGSWVLRRFNGAYDDAGRPVWTNGDLTVETIRRFKGQASPALVITEVDFDELSPDKRALLFVALTRAQLHVELVISQRAEQALARQVA</sequence>
<dbReference type="AlphaFoldDB" id="A0A1I7KX92"/>
<dbReference type="STRING" id="343013.SAMN04489707_10876"/>
<keyword evidence="3" id="KW-0547">Nucleotide-binding</keyword>
<keyword evidence="4" id="KW-1185">Reference proteome</keyword>
<dbReference type="GO" id="GO:0000725">
    <property type="term" value="P:recombinational repair"/>
    <property type="evidence" value="ECO:0007669"/>
    <property type="project" value="TreeGrafter"/>
</dbReference>
<accession>A0A1I7KX92</accession>
<protein>
    <recommendedName>
        <fullName evidence="1">DNA 3'-5' helicase II</fullName>
    </recommendedName>
</protein>
<dbReference type="GO" id="GO:0005524">
    <property type="term" value="F:ATP binding"/>
    <property type="evidence" value="ECO:0007669"/>
    <property type="project" value="InterPro"/>
</dbReference>
<keyword evidence="3" id="KW-0378">Hydrolase</keyword>
<dbReference type="EMBL" id="FPBX01000087">
    <property type="protein sequence ID" value="SFV01988.1"/>
    <property type="molecule type" value="Genomic_DNA"/>
</dbReference>
<dbReference type="SUPFAM" id="SSF52540">
    <property type="entry name" value="P-loop containing nucleoside triphosphate hydrolases"/>
    <property type="match status" value="1"/>
</dbReference>
<organism evidence="3 4">
    <name type="scientific">Paenacidovorax caeni</name>
    <dbReference type="NCBI Taxonomy" id="343013"/>
    <lineage>
        <taxon>Bacteria</taxon>
        <taxon>Pseudomonadati</taxon>
        <taxon>Pseudomonadota</taxon>
        <taxon>Betaproteobacteria</taxon>
        <taxon>Burkholderiales</taxon>
        <taxon>Comamonadaceae</taxon>
        <taxon>Paenacidovorax</taxon>
    </lineage>
</organism>
<feature type="domain" description="UvrD-like helicase C-terminal" evidence="2">
    <location>
        <begin position="280"/>
        <end position="328"/>
    </location>
</feature>
<dbReference type="GO" id="GO:0043138">
    <property type="term" value="F:3'-5' DNA helicase activity"/>
    <property type="evidence" value="ECO:0007669"/>
    <property type="project" value="TreeGrafter"/>
</dbReference>
<dbReference type="RefSeq" id="WP_175537987.1">
    <property type="nucleotide sequence ID" value="NZ_FPBX01000087.1"/>
</dbReference>
<name>A0A1I7KX92_9BURK</name>
<dbReference type="Pfam" id="PF13538">
    <property type="entry name" value="UvrD_C_2"/>
    <property type="match status" value="1"/>
</dbReference>
<evidence type="ECO:0000313" key="4">
    <source>
        <dbReference type="Proteomes" id="UP000183656"/>
    </source>
</evidence>
<reference evidence="3 4" key="1">
    <citation type="submission" date="2016-10" db="EMBL/GenBank/DDBJ databases">
        <authorList>
            <person name="de Groot N.N."/>
        </authorList>
    </citation>
    <scope>NUCLEOTIDE SEQUENCE [LARGE SCALE GENOMIC DNA]</scope>
    <source>
        <strain evidence="3 4">R-24608</strain>
    </source>
</reference>
<evidence type="ECO:0000313" key="3">
    <source>
        <dbReference type="EMBL" id="SFV01988.1"/>
    </source>
</evidence>
<dbReference type="GO" id="GO:0003677">
    <property type="term" value="F:DNA binding"/>
    <property type="evidence" value="ECO:0007669"/>
    <property type="project" value="InterPro"/>
</dbReference>
<keyword evidence="3" id="KW-0067">ATP-binding</keyword>
<dbReference type="Gene3D" id="3.40.50.300">
    <property type="entry name" value="P-loop containing nucleotide triphosphate hydrolases"/>
    <property type="match status" value="2"/>
</dbReference>
<dbReference type="InterPro" id="IPR027785">
    <property type="entry name" value="UvrD-like_helicase_C"/>
</dbReference>
<evidence type="ECO:0000259" key="2">
    <source>
        <dbReference type="Pfam" id="PF13538"/>
    </source>
</evidence>
<dbReference type="InterPro" id="IPR027417">
    <property type="entry name" value="P-loop_NTPase"/>
</dbReference>
<gene>
    <name evidence="3" type="ORF">SAMN04489707_10876</name>
</gene>
<dbReference type="InterPro" id="IPR000212">
    <property type="entry name" value="DNA_helicase_UvrD/REP"/>
</dbReference>
<dbReference type="PANTHER" id="PTHR11070:SF2">
    <property type="entry name" value="ATP-DEPENDENT DNA HELICASE SRS2"/>
    <property type="match status" value="1"/>
</dbReference>
<dbReference type="PANTHER" id="PTHR11070">
    <property type="entry name" value="UVRD / RECB / PCRA DNA HELICASE FAMILY MEMBER"/>
    <property type="match status" value="1"/>
</dbReference>